<dbReference type="InterPro" id="IPR006640">
    <property type="entry name" value="SprT-like_domain"/>
</dbReference>
<sequence length="211" mass="24913">MCPRINSNFYFAEVKDILQKYIPERSVDMAFQLIVNCEVYLKIVNERKTRHGDYRIMPDGRHQITVNASLNKYRFLITLVHEIAHLVAFQKYGRYIKPHGIEWKRTFQQLMLPFINPEVFPVKILPTIANHFKNPRASSDTDEKLSLALKQFDPENDKNYIFELPLGSTFRLYNGKIFKKGNKKIKRYECVELSTGRIYLFNPNAEVELLH</sequence>
<dbReference type="GO" id="GO:0006950">
    <property type="term" value="P:response to stress"/>
    <property type="evidence" value="ECO:0007669"/>
    <property type="project" value="UniProtKB-ARBA"/>
</dbReference>
<evidence type="ECO:0000313" key="3">
    <source>
        <dbReference type="Proteomes" id="UP000292262"/>
    </source>
</evidence>
<evidence type="ECO:0000313" key="2">
    <source>
        <dbReference type="EMBL" id="RZS99901.1"/>
    </source>
</evidence>
<name>A0A4Q7PH61_9FLAO</name>
<dbReference type="EMBL" id="SGXE01000001">
    <property type="protein sequence ID" value="RZS99901.1"/>
    <property type="molecule type" value="Genomic_DNA"/>
</dbReference>
<feature type="domain" description="SprT-like" evidence="1">
    <location>
        <begin position="44"/>
        <end position="110"/>
    </location>
</feature>
<reference evidence="2 3" key="1">
    <citation type="submission" date="2019-02" db="EMBL/GenBank/DDBJ databases">
        <title>Genomic Encyclopedia of Type Strains, Phase IV (KMG-IV): sequencing the most valuable type-strain genomes for metagenomic binning, comparative biology and taxonomic classification.</title>
        <authorList>
            <person name="Goeker M."/>
        </authorList>
    </citation>
    <scope>NUCLEOTIDE SEQUENCE [LARGE SCALE GENOMIC DNA]</scope>
    <source>
        <strain evidence="2 3">DSM 17196</strain>
    </source>
</reference>
<gene>
    <name evidence="2" type="ORF">EV197_1132</name>
</gene>
<proteinExistence type="predicted"/>
<keyword evidence="3" id="KW-1185">Reference proteome</keyword>
<accession>A0A4Q7PH61</accession>
<dbReference type="Proteomes" id="UP000292262">
    <property type="component" value="Unassembled WGS sequence"/>
</dbReference>
<evidence type="ECO:0000259" key="1">
    <source>
        <dbReference type="Pfam" id="PF10263"/>
    </source>
</evidence>
<comment type="caution">
    <text evidence="2">The sequence shown here is derived from an EMBL/GenBank/DDBJ whole genome shotgun (WGS) entry which is preliminary data.</text>
</comment>
<dbReference type="AlphaFoldDB" id="A0A4Q7PH61"/>
<dbReference type="Pfam" id="PF10263">
    <property type="entry name" value="SprT-like"/>
    <property type="match status" value="1"/>
</dbReference>
<organism evidence="2 3">
    <name type="scientific">Aquimarina brevivitae</name>
    <dbReference type="NCBI Taxonomy" id="323412"/>
    <lineage>
        <taxon>Bacteria</taxon>
        <taxon>Pseudomonadati</taxon>
        <taxon>Bacteroidota</taxon>
        <taxon>Flavobacteriia</taxon>
        <taxon>Flavobacteriales</taxon>
        <taxon>Flavobacteriaceae</taxon>
        <taxon>Aquimarina</taxon>
    </lineage>
</organism>
<protein>
    <submittedName>
        <fullName evidence="2">SprT-like family protein</fullName>
    </submittedName>
</protein>